<dbReference type="InterPro" id="IPR050613">
    <property type="entry name" value="Sec_Metabolite_Reg"/>
</dbReference>
<feature type="domain" description="Zn(2)-C6 fungal-type" evidence="6">
    <location>
        <begin position="26"/>
        <end position="55"/>
    </location>
</feature>
<dbReference type="GO" id="GO:0003677">
    <property type="term" value="F:DNA binding"/>
    <property type="evidence" value="ECO:0007669"/>
    <property type="project" value="InterPro"/>
</dbReference>
<feature type="region of interest" description="Disordered" evidence="5">
    <location>
        <begin position="1"/>
        <end position="23"/>
    </location>
</feature>
<dbReference type="Proteomes" id="UP000193067">
    <property type="component" value="Unassembled WGS sequence"/>
</dbReference>
<proteinExistence type="predicted"/>
<dbReference type="GO" id="GO:0005634">
    <property type="term" value="C:nucleus"/>
    <property type="evidence" value="ECO:0007669"/>
    <property type="project" value="UniProtKB-SubCell"/>
</dbReference>
<dbReference type="GO" id="GO:0006351">
    <property type="term" value="P:DNA-templated transcription"/>
    <property type="evidence" value="ECO:0007669"/>
    <property type="project" value="InterPro"/>
</dbReference>
<feature type="compositionally biased region" description="Polar residues" evidence="5">
    <location>
        <begin position="681"/>
        <end position="690"/>
    </location>
</feature>
<dbReference type="AlphaFoldDB" id="A0A1Y2IIC5"/>
<feature type="region of interest" description="Disordered" evidence="5">
    <location>
        <begin position="102"/>
        <end position="141"/>
    </location>
</feature>
<feature type="compositionally biased region" description="Low complexity" evidence="5">
    <location>
        <begin position="112"/>
        <end position="141"/>
    </location>
</feature>
<dbReference type="PROSITE" id="PS00463">
    <property type="entry name" value="ZN2_CY6_FUNGAL_1"/>
    <property type="match status" value="1"/>
</dbReference>
<evidence type="ECO:0000256" key="4">
    <source>
        <dbReference type="SAM" id="Coils"/>
    </source>
</evidence>
<dbReference type="CDD" id="cd00067">
    <property type="entry name" value="GAL4"/>
    <property type="match status" value="1"/>
</dbReference>
<dbReference type="PANTHER" id="PTHR31001">
    <property type="entry name" value="UNCHARACTERIZED TRANSCRIPTIONAL REGULATORY PROTEIN"/>
    <property type="match status" value="1"/>
</dbReference>
<evidence type="ECO:0000256" key="2">
    <source>
        <dbReference type="ARBA" id="ARBA00022723"/>
    </source>
</evidence>
<evidence type="ECO:0000259" key="6">
    <source>
        <dbReference type="PROSITE" id="PS50048"/>
    </source>
</evidence>
<accession>A0A1Y2IIC5</accession>
<dbReference type="InterPro" id="IPR036864">
    <property type="entry name" value="Zn2-C6_fun-type_DNA-bd_sf"/>
</dbReference>
<protein>
    <recommendedName>
        <fullName evidence="6">Zn(2)-C6 fungal-type domain-containing protein</fullName>
    </recommendedName>
</protein>
<dbReference type="GO" id="GO:0000981">
    <property type="term" value="F:DNA-binding transcription factor activity, RNA polymerase II-specific"/>
    <property type="evidence" value="ECO:0007669"/>
    <property type="project" value="InterPro"/>
</dbReference>
<dbReference type="CDD" id="cd12148">
    <property type="entry name" value="fungal_TF_MHR"/>
    <property type="match status" value="1"/>
</dbReference>
<dbReference type="STRING" id="1353009.A0A1Y2IIC5"/>
<feature type="compositionally biased region" description="Basic and acidic residues" evidence="5">
    <location>
        <begin position="1"/>
        <end position="15"/>
    </location>
</feature>
<dbReference type="PANTHER" id="PTHR31001:SF56">
    <property type="entry name" value="ZN(2)-C6 FUNGAL-TYPE DOMAIN-CONTAINING PROTEIN"/>
    <property type="match status" value="1"/>
</dbReference>
<keyword evidence="2" id="KW-0479">Metal-binding</keyword>
<name>A0A1Y2IIC5_TRAC3</name>
<keyword evidence="4" id="KW-0175">Coiled coil</keyword>
<evidence type="ECO:0000313" key="8">
    <source>
        <dbReference type="Proteomes" id="UP000193067"/>
    </source>
</evidence>
<dbReference type="GO" id="GO:0008270">
    <property type="term" value="F:zinc ion binding"/>
    <property type="evidence" value="ECO:0007669"/>
    <property type="project" value="InterPro"/>
</dbReference>
<dbReference type="Gene3D" id="4.10.240.10">
    <property type="entry name" value="Zn(2)-C6 fungal-type DNA-binding domain"/>
    <property type="match status" value="1"/>
</dbReference>
<evidence type="ECO:0000256" key="3">
    <source>
        <dbReference type="ARBA" id="ARBA00023242"/>
    </source>
</evidence>
<evidence type="ECO:0000313" key="7">
    <source>
        <dbReference type="EMBL" id="OSD00895.1"/>
    </source>
</evidence>
<dbReference type="InterPro" id="IPR007219">
    <property type="entry name" value="XnlR_reg_dom"/>
</dbReference>
<reference evidence="7 8" key="1">
    <citation type="journal article" date="2015" name="Biotechnol. Biofuels">
        <title>Enhanced degradation of softwood versus hardwood by the white-rot fungus Pycnoporus coccineus.</title>
        <authorList>
            <person name="Couturier M."/>
            <person name="Navarro D."/>
            <person name="Chevret D."/>
            <person name="Henrissat B."/>
            <person name="Piumi F."/>
            <person name="Ruiz-Duenas F.J."/>
            <person name="Martinez A.T."/>
            <person name="Grigoriev I.V."/>
            <person name="Riley R."/>
            <person name="Lipzen A."/>
            <person name="Berrin J.G."/>
            <person name="Master E.R."/>
            <person name="Rosso M.N."/>
        </authorList>
    </citation>
    <scope>NUCLEOTIDE SEQUENCE [LARGE SCALE GENOMIC DNA]</scope>
    <source>
        <strain evidence="7 8">BRFM310</strain>
    </source>
</reference>
<comment type="subcellular location">
    <subcellularLocation>
        <location evidence="1">Nucleus</location>
    </subcellularLocation>
</comment>
<dbReference type="InterPro" id="IPR001138">
    <property type="entry name" value="Zn2Cys6_DnaBD"/>
</dbReference>
<sequence length="814" mass="90125">MPAVKEKDTQDGEPKPRKRPGRVPVSCAECRRLKLRCDRKVPCETCVKRGCAALCPDGQLITGGKGTRQAVADVEDLKRKIADLQERNKALENALRSVQAHVTDDPHPLLQNGADGSTSSSSASPADSSSPSNGSTLEVSSLTSEEADILDAFGTLTLGLRGESRFFGQTSRSEYLIHAPEKQREKFCCADVKLPRLSKLLVEEASKELDVRLESTALAQEMLGLLPPLSQATQMCETFLEFGKFAWYPLSREVIFDDIIAIVYSNSHKNCNVTLLHSISLLWMIYALATLYDQNLPPYSVDGHEYYLLARASLRLAPPAHETTLIAIQTMIYMAQYLELGDCEPAHTASHKAWMVIGQAVKLGHSIGLHVSSSRWRLDQEATNQRNRVFWQLFYQDTWLSYGFGRPPSINLDFVDCEMPKEPEIGSGDQDMREVGFHLWTWQYTRVLHSVMSTAFGVKQPGYAKLMELDRRIRDFPVPPSLRVQCGIPEETPPTMHLSMQRVTATQLKEATLMNLHRPYFSQALNDMPRDPLRHKYGPSVMAIYRSAWRIFACSKCAFRAAPGVVSRMSITWSLALSGSIVMCLLVVRAPTSNLAKASLAELDKVGDLFEEAAKQSQIASNNLAVMKKLRKQAHDALNNAHADGESELIHNELDRLGGKTHLIRDTEETARPCNPVNPLTGRSSGSTSACEPPVQPEMIHPTIMRDMHAFDVGIWDGQLPEVNMGDANFNLDFPSNAFPNQQQVEYSPFPDFDFMSSAPDVGMASTTSAPPSSVAPAIAADPWQHPMQAALNPPPGVPVLDASWQALVEQLGF</sequence>
<feature type="region of interest" description="Disordered" evidence="5">
    <location>
        <begin position="671"/>
        <end position="694"/>
    </location>
</feature>
<dbReference type="PROSITE" id="PS50048">
    <property type="entry name" value="ZN2_CY6_FUNGAL_2"/>
    <property type="match status" value="1"/>
</dbReference>
<keyword evidence="8" id="KW-1185">Reference proteome</keyword>
<dbReference type="Pfam" id="PF04082">
    <property type="entry name" value="Fungal_trans"/>
    <property type="match status" value="1"/>
</dbReference>
<dbReference type="EMBL" id="KZ084115">
    <property type="protein sequence ID" value="OSD00895.1"/>
    <property type="molecule type" value="Genomic_DNA"/>
</dbReference>
<evidence type="ECO:0000256" key="1">
    <source>
        <dbReference type="ARBA" id="ARBA00004123"/>
    </source>
</evidence>
<dbReference type="OrthoDB" id="424974at2759"/>
<dbReference type="SMART" id="SM00906">
    <property type="entry name" value="Fungal_trans"/>
    <property type="match status" value="1"/>
</dbReference>
<dbReference type="SMART" id="SM00066">
    <property type="entry name" value="GAL4"/>
    <property type="match status" value="1"/>
</dbReference>
<keyword evidence="3" id="KW-0539">Nucleus</keyword>
<feature type="coiled-coil region" evidence="4">
    <location>
        <begin position="67"/>
        <end position="101"/>
    </location>
</feature>
<organism evidence="7 8">
    <name type="scientific">Trametes coccinea (strain BRFM310)</name>
    <name type="common">Pycnoporus coccineus</name>
    <dbReference type="NCBI Taxonomy" id="1353009"/>
    <lineage>
        <taxon>Eukaryota</taxon>
        <taxon>Fungi</taxon>
        <taxon>Dikarya</taxon>
        <taxon>Basidiomycota</taxon>
        <taxon>Agaricomycotina</taxon>
        <taxon>Agaricomycetes</taxon>
        <taxon>Polyporales</taxon>
        <taxon>Polyporaceae</taxon>
        <taxon>Trametes</taxon>
    </lineage>
</organism>
<dbReference type="SUPFAM" id="SSF57701">
    <property type="entry name" value="Zn2/Cys6 DNA-binding domain"/>
    <property type="match status" value="1"/>
</dbReference>
<gene>
    <name evidence="7" type="ORF">PYCCODRAFT_1436961</name>
</gene>
<evidence type="ECO:0000256" key="5">
    <source>
        <dbReference type="SAM" id="MobiDB-lite"/>
    </source>
</evidence>